<evidence type="ECO:0000313" key="5">
    <source>
        <dbReference type="Proteomes" id="UP000620124"/>
    </source>
</evidence>
<sequence length="308" mass="33549">MALDNTGTRVWLVTGTSSGLGLALVKAILAAGERVIATLRDPEQLRDLKADHSPKQLLVHRLDVTKIAEISAVFDAARTHFGRLDVVVNNAGYGILAEIEATPDEAARHNFEVQFWGPVNITREAIKFMRNVNPAGHGGLIINVSSAGGYLANPALAFYNASKFALEGFTQAFVREMLPEWNIRGLIVEPGGFQSEWVNGSMQTFPAPPEYGPTSPSGVVRTHLEPTNSNFLGVPEKMAAAIMRAADEKNLPLRLPLGSESWAIVRGQAQKTLREADEWEEVSHSTNRDGIDGPQAAKEIMEKLQSLF</sequence>
<evidence type="ECO:0000256" key="3">
    <source>
        <dbReference type="RuleBase" id="RU000363"/>
    </source>
</evidence>
<reference evidence="4" key="1">
    <citation type="submission" date="2020-05" db="EMBL/GenBank/DDBJ databases">
        <title>Mycena genomes resolve the evolution of fungal bioluminescence.</title>
        <authorList>
            <person name="Tsai I.J."/>
        </authorList>
    </citation>
    <scope>NUCLEOTIDE SEQUENCE</scope>
    <source>
        <strain evidence="4">CCC161011</strain>
    </source>
</reference>
<dbReference type="GO" id="GO:0016491">
    <property type="term" value="F:oxidoreductase activity"/>
    <property type="evidence" value="ECO:0007669"/>
    <property type="project" value="UniProtKB-KW"/>
</dbReference>
<gene>
    <name evidence="4" type="ORF">MVEN_02442500</name>
</gene>
<dbReference type="AlphaFoldDB" id="A0A8H6WYH2"/>
<dbReference type="InterPro" id="IPR051911">
    <property type="entry name" value="SDR_oxidoreductase"/>
</dbReference>
<dbReference type="PANTHER" id="PTHR43976:SF16">
    <property type="entry name" value="SHORT-CHAIN DEHYDROGENASE_REDUCTASE FAMILY PROTEIN"/>
    <property type="match status" value="1"/>
</dbReference>
<organism evidence="4 5">
    <name type="scientific">Mycena venus</name>
    <dbReference type="NCBI Taxonomy" id="2733690"/>
    <lineage>
        <taxon>Eukaryota</taxon>
        <taxon>Fungi</taxon>
        <taxon>Dikarya</taxon>
        <taxon>Basidiomycota</taxon>
        <taxon>Agaricomycotina</taxon>
        <taxon>Agaricomycetes</taxon>
        <taxon>Agaricomycetidae</taxon>
        <taxon>Agaricales</taxon>
        <taxon>Marasmiineae</taxon>
        <taxon>Mycenaceae</taxon>
        <taxon>Mycena</taxon>
    </lineage>
</organism>
<dbReference type="CDD" id="cd05374">
    <property type="entry name" value="17beta-HSD-like_SDR_c"/>
    <property type="match status" value="1"/>
</dbReference>
<evidence type="ECO:0000256" key="2">
    <source>
        <dbReference type="ARBA" id="ARBA00023002"/>
    </source>
</evidence>
<dbReference type="InterPro" id="IPR002347">
    <property type="entry name" value="SDR_fam"/>
</dbReference>
<name>A0A8H6WYH2_9AGAR</name>
<comment type="caution">
    <text evidence="4">The sequence shown here is derived from an EMBL/GenBank/DDBJ whole genome shotgun (WGS) entry which is preliminary data.</text>
</comment>
<comment type="similarity">
    <text evidence="1 3">Belongs to the short-chain dehydrogenases/reductases (SDR) family.</text>
</comment>
<proteinExistence type="inferred from homology"/>
<dbReference type="EMBL" id="JACAZI010000032">
    <property type="protein sequence ID" value="KAF7331022.1"/>
    <property type="molecule type" value="Genomic_DNA"/>
</dbReference>
<dbReference type="SUPFAM" id="SSF51735">
    <property type="entry name" value="NAD(P)-binding Rossmann-fold domains"/>
    <property type="match status" value="1"/>
</dbReference>
<dbReference type="PANTHER" id="PTHR43976">
    <property type="entry name" value="SHORT CHAIN DEHYDROGENASE"/>
    <property type="match status" value="1"/>
</dbReference>
<keyword evidence="2" id="KW-0560">Oxidoreductase</keyword>
<accession>A0A8H6WYH2</accession>
<protein>
    <recommendedName>
        <fullName evidence="6">NAD(P)-binding protein</fullName>
    </recommendedName>
</protein>
<evidence type="ECO:0000313" key="4">
    <source>
        <dbReference type="EMBL" id="KAF7331022.1"/>
    </source>
</evidence>
<keyword evidence="5" id="KW-1185">Reference proteome</keyword>
<dbReference type="Proteomes" id="UP000620124">
    <property type="component" value="Unassembled WGS sequence"/>
</dbReference>
<dbReference type="PRINTS" id="PR00080">
    <property type="entry name" value="SDRFAMILY"/>
</dbReference>
<dbReference type="Pfam" id="PF00106">
    <property type="entry name" value="adh_short"/>
    <property type="match status" value="1"/>
</dbReference>
<dbReference type="OrthoDB" id="1274115at2759"/>
<evidence type="ECO:0008006" key="6">
    <source>
        <dbReference type="Google" id="ProtNLM"/>
    </source>
</evidence>
<evidence type="ECO:0000256" key="1">
    <source>
        <dbReference type="ARBA" id="ARBA00006484"/>
    </source>
</evidence>
<dbReference type="PRINTS" id="PR00081">
    <property type="entry name" value="GDHRDH"/>
</dbReference>
<dbReference type="InterPro" id="IPR036291">
    <property type="entry name" value="NAD(P)-bd_dom_sf"/>
</dbReference>
<dbReference type="Gene3D" id="3.40.50.720">
    <property type="entry name" value="NAD(P)-binding Rossmann-like Domain"/>
    <property type="match status" value="1"/>
</dbReference>